<feature type="region of interest" description="Disordered" evidence="1">
    <location>
        <begin position="52"/>
        <end position="71"/>
    </location>
</feature>
<organism evidence="2 3">
    <name type="scientific">Novosphingobium beihaiensis</name>
    <dbReference type="NCBI Taxonomy" id="2930389"/>
    <lineage>
        <taxon>Bacteria</taxon>
        <taxon>Pseudomonadati</taxon>
        <taxon>Pseudomonadota</taxon>
        <taxon>Alphaproteobacteria</taxon>
        <taxon>Sphingomonadales</taxon>
        <taxon>Sphingomonadaceae</taxon>
        <taxon>Novosphingobium</taxon>
    </lineage>
</organism>
<dbReference type="RefSeq" id="WP_243918424.1">
    <property type="nucleotide sequence ID" value="NZ_JALHLG010000005.1"/>
</dbReference>
<reference evidence="2 3" key="1">
    <citation type="submission" date="2022-04" db="EMBL/GenBank/DDBJ databases">
        <title>Identification of a novel bacterium isolated from mangrove sediments.</title>
        <authorList>
            <person name="Pan X."/>
        </authorList>
    </citation>
    <scope>NUCLEOTIDE SEQUENCE [LARGE SCALE GENOMIC DNA]</scope>
    <source>
        <strain evidence="2 3">B2638</strain>
    </source>
</reference>
<sequence>MSQSFEFYDSRAREAAAEAAAAKLDNVRQRALRSEATWRGLADKAKSMADRRAVIQQEKADARAEEMNFPE</sequence>
<accession>A0ABT0BM93</accession>
<dbReference type="EMBL" id="JALHLG010000005">
    <property type="protein sequence ID" value="MCJ2186175.1"/>
    <property type="molecule type" value="Genomic_DNA"/>
</dbReference>
<evidence type="ECO:0000256" key="1">
    <source>
        <dbReference type="SAM" id="MobiDB-lite"/>
    </source>
</evidence>
<protein>
    <submittedName>
        <fullName evidence="2">Uncharacterized protein</fullName>
    </submittedName>
</protein>
<name>A0ABT0BM93_9SPHN</name>
<evidence type="ECO:0000313" key="3">
    <source>
        <dbReference type="Proteomes" id="UP001202281"/>
    </source>
</evidence>
<comment type="caution">
    <text evidence="2">The sequence shown here is derived from an EMBL/GenBank/DDBJ whole genome shotgun (WGS) entry which is preliminary data.</text>
</comment>
<keyword evidence="3" id="KW-1185">Reference proteome</keyword>
<dbReference type="Proteomes" id="UP001202281">
    <property type="component" value="Unassembled WGS sequence"/>
</dbReference>
<proteinExistence type="predicted"/>
<gene>
    <name evidence="2" type="ORF">MTR66_05015</name>
</gene>
<evidence type="ECO:0000313" key="2">
    <source>
        <dbReference type="EMBL" id="MCJ2186175.1"/>
    </source>
</evidence>